<feature type="domain" description="Flavodoxin-like" evidence="4">
    <location>
        <begin position="1"/>
        <end position="129"/>
    </location>
</feature>
<reference evidence="6 7" key="1">
    <citation type="submission" date="2019-02" db="EMBL/GenBank/DDBJ databases">
        <title>Peptostreptococcaceae bacterium ZHW00191 nov., a new bacterium isolated from the human gut.</title>
        <authorList>
            <person name="Zhou H.-W."/>
            <person name="Chen X.-J."/>
        </authorList>
    </citation>
    <scope>NUCLEOTIDE SEQUENCE [LARGE SCALE GENOMIC DNA]</scope>
    <source>
        <strain evidence="6 7">ZHW00191</strain>
    </source>
</reference>
<dbReference type="PROSITE" id="PS50902">
    <property type="entry name" value="FLAVODOXIN_LIKE"/>
    <property type="match status" value="1"/>
</dbReference>
<evidence type="ECO:0000313" key="7">
    <source>
        <dbReference type="Proteomes" id="UP000317863"/>
    </source>
</evidence>
<dbReference type="InterPro" id="IPR029039">
    <property type="entry name" value="Flavoprotein-like_sf"/>
</dbReference>
<dbReference type="PROSITE" id="PS51379">
    <property type="entry name" value="4FE4S_FER_2"/>
    <property type="match status" value="1"/>
</dbReference>
<dbReference type="InterPro" id="IPR017900">
    <property type="entry name" value="4Fe4S_Fe_S_CS"/>
</dbReference>
<keyword evidence="2" id="KW-0408">Iron</keyword>
<dbReference type="Pfam" id="PF00037">
    <property type="entry name" value="Fer4"/>
    <property type="match status" value="1"/>
</dbReference>
<dbReference type="AlphaFoldDB" id="A0A544QW24"/>
<evidence type="ECO:0000259" key="4">
    <source>
        <dbReference type="PROSITE" id="PS50902"/>
    </source>
</evidence>
<keyword evidence="1" id="KW-0479">Metal-binding</keyword>
<evidence type="ECO:0000259" key="5">
    <source>
        <dbReference type="PROSITE" id="PS51379"/>
    </source>
</evidence>
<dbReference type="SUPFAM" id="SSF54862">
    <property type="entry name" value="4Fe-4S ferredoxins"/>
    <property type="match status" value="1"/>
</dbReference>
<organism evidence="6 7">
    <name type="scientific">Peptacetobacter hominis</name>
    <dbReference type="NCBI Taxonomy" id="2743610"/>
    <lineage>
        <taxon>Bacteria</taxon>
        <taxon>Bacillati</taxon>
        <taxon>Bacillota</taxon>
        <taxon>Clostridia</taxon>
        <taxon>Peptostreptococcales</taxon>
        <taxon>Peptostreptococcaceae</taxon>
        <taxon>Peptacetobacter</taxon>
    </lineage>
</organism>
<protein>
    <submittedName>
        <fullName evidence="6">4Fe-4S ferredoxin</fullName>
    </submittedName>
</protein>
<name>A0A544QW24_9FIRM</name>
<dbReference type="GO" id="GO:0010181">
    <property type="term" value="F:FMN binding"/>
    <property type="evidence" value="ECO:0007669"/>
    <property type="project" value="InterPro"/>
</dbReference>
<dbReference type="OrthoDB" id="9813995at2"/>
<dbReference type="InterPro" id="IPR017896">
    <property type="entry name" value="4Fe4S_Fe-S-bd"/>
</dbReference>
<dbReference type="GO" id="GO:0046872">
    <property type="term" value="F:metal ion binding"/>
    <property type="evidence" value="ECO:0007669"/>
    <property type="project" value="UniProtKB-KW"/>
</dbReference>
<dbReference type="RefSeq" id="WP_142535706.1">
    <property type="nucleotide sequence ID" value="NZ_SGJB01000006.1"/>
</dbReference>
<accession>A0A544QW24</accession>
<evidence type="ECO:0000256" key="3">
    <source>
        <dbReference type="ARBA" id="ARBA00023014"/>
    </source>
</evidence>
<dbReference type="SUPFAM" id="SSF52218">
    <property type="entry name" value="Flavoproteins"/>
    <property type="match status" value="1"/>
</dbReference>
<feature type="domain" description="4Fe-4S ferredoxin-type" evidence="5">
    <location>
        <begin position="171"/>
        <end position="200"/>
    </location>
</feature>
<dbReference type="Pfam" id="PF12724">
    <property type="entry name" value="Flavodoxin_5"/>
    <property type="match status" value="1"/>
</dbReference>
<evidence type="ECO:0000313" key="6">
    <source>
        <dbReference type="EMBL" id="TQQ84876.1"/>
    </source>
</evidence>
<sequence>MIFYFSGTGNSKWVAEKIAENIGDRVFDISSKENIPDVENENYIGFVFPVYAWGAPEIMISFAQNLGKVDSFTFAVCTCGENVGYALKKFSKVYRTDSNYSIVMPNNYIVGSDPDNKEDAIRKIKNAEIEIKEISGEIKNRKYTYRAEEGSFSWIKSGIVNLGFNKFARSTKSFYATEKCIGCGVCERNCPIKTIHIENGKPVWGKECRQCLKCINECPMCAIEYGKATVGRNRYNIGMYIEDEK</sequence>
<keyword evidence="7" id="KW-1185">Reference proteome</keyword>
<evidence type="ECO:0000256" key="2">
    <source>
        <dbReference type="ARBA" id="ARBA00023004"/>
    </source>
</evidence>
<gene>
    <name evidence="6" type="ORF">EXD82_04435</name>
</gene>
<comment type="caution">
    <text evidence="6">The sequence shown here is derived from an EMBL/GenBank/DDBJ whole genome shotgun (WGS) entry which is preliminary data.</text>
</comment>
<proteinExistence type="predicted"/>
<dbReference type="PROSITE" id="PS00198">
    <property type="entry name" value="4FE4S_FER_1"/>
    <property type="match status" value="2"/>
</dbReference>
<dbReference type="GO" id="GO:0016651">
    <property type="term" value="F:oxidoreductase activity, acting on NAD(P)H"/>
    <property type="evidence" value="ECO:0007669"/>
    <property type="project" value="UniProtKB-ARBA"/>
</dbReference>
<dbReference type="InterPro" id="IPR008254">
    <property type="entry name" value="Flavodoxin/NO_synth"/>
</dbReference>
<dbReference type="InterPro" id="IPR026816">
    <property type="entry name" value="Flavodoxin_dom"/>
</dbReference>
<dbReference type="Proteomes" id="UP000317863">
    <property type="component" value="Unassembled WGS sequence"/>
</dbReference>
<dbReference type="EMBL" id="SGJB01000006">
    <property type="protein sequence ID" value="TQQ84876.1"/>
    <property type="molecule type" value="Genomic_DNA"/>
</dbReference>
<evidence type="ECO:0000256" key="1">
    <source>
        <dbReference type="ARBA" id="ARBA00022723"/>
    </source>
</evidence>
<dbReference type="Gene3D" id="3.40.50.360">
    <property type="match status" value="1"/>
</dbReference>
<dbReference type="Gene3D" id="3.30.70.20">
    <property type="match status" value="1"/>
</dbReference>
<dbReference type="InterPro" id="IPR047964">
    <property type="entry name" value="EFR1-like"/>
</dbReference>
<dbReference type="NCBIfam" id="NF038196">
    <property type="entry name" value="ferrodoxin_EFR1"/>
    <property type="match status" value="1"/>
</dbReference>
<keyword evidence="3" id="KW-0411">Iron-sulfur</keyword>
<dbReference type="GO" id="GO:0051536">
    <property type="term" value="F:iron-sulfur cluster binding"/>
    <property type="evidence" value="ECO:0007669"/>
    <property type="project" value="UniProtKB-KW"/>
</dbReference>